<evidence type="ECO:0000313" key="3">
    <source>
        <dbReference type="Proteomes" id="UP001633002"/>
    </source>
</evidence>
<dbReference type="Gene3D" id="3.40.50.2000">
    <property type="entry name" value="Glycogen Phosphorylase B"/>
    <property type="match status" value="1"/>
</dbReference>
<keyword evidence="3" id="KW-1185">Reference proteome</keyword>
<evidence type="ECO:0008006" key="4">
    <source>
        <dbReference type="Google" id="ProtNLM"/>
    </source>
</evidence>
<evidence type="ECO:0000313" key="2">
    <source>
        <dbReference type="EMBL" id="KAL3689238.1"/>
    </source>
</evidence>
<dbReference type="EMBL" id="JBJQOH010000004">
    <property type="protein sequence ID" value="KAL3689238.1"/>
    <property type="molecule type" value="Genomic_DNA"/>
</dbReference>
<dbReference type="Proteomes" id="UP001633002">
    <property type="component" value="Unassembled WGS sequence"/>
</dbReference>
<dbReference type="AlphaFoldDB" id="A0ABD3HCJ2"/>
<dbReference type="PANTHER" id="PTHR11926:SF774">
    <property type="entry name" value="UDP-GLYCOSYLTRANSFERASE 85A1-RELATED"/>
    <property type="match status" value="1"/>
</dbReference>
<accession>A0ABD3HCJ2</accession>
<name>A0ABD3HCJ2_9MARC</name>
<comment type="similarity">
    <text evidence="1">Belongs to the UDP-glycosyltransferase family.</text>
</comment>
<dbReference type="SUPFAM" id="SSF53756">
    <property type="entry name" value="UDP-Glycosyltransferase/glycogen phosphorylase"/>
    <property type="match status" value="1"/>
</dbReference>
<dbReference type="PANTHER" id="PTHR11926">
    <property type="entry name" value="GLUCOSYL/GLUCURONOSYL TRANSFERASES"/>
    <property type="match status" value="1"/>
</dbReference>
<gene>
    <name evidence="2" type="ORF">R1sor_015547</name>
</gene>
<proteinExistence type="inferred from homology"/>
<comment type="caution">
    <text evidence="2">The sequence shown here is derived from an EMBL/GenBank/DDBJ whole genome shotgun (WGS) entry which is preliminary data.</text>
</comment>
<organism evidence="2 3">
    <name type="scientific">Riccia sorocarpa</name>
    <dbReference type="NCBI Taxonomy" id="122646"/>
    <lineage>
        <taxon>Eukaryota</taxon>
        <taxon>Viridiplantae</taxon>
        <taxon>Streptophyta</taxon>
        <taxon>Embryophyta</taxon>
        <taxon>Marchantiophyta</taxon>
        <taxon>Marchantiopsida</taxon>
        <taxon>Marchantiidae</taxon>
        <taxon>Marchantiales</taxon>
        <taxon>Ricciaceae</taxon>
        <taxon>Riccia</taxon>
    </lineage>
</organism>
<sequence>MGSIDEARSKEEATPNVWVVPLAFLSHTRCFVQFAKLLAGHNLAVTIFCAKWDEKSLGLLASIESWRSEGLDIRLRYLEIEEPNFARADDFEEWKGVFQRQEAWFESILKDESALAQSRPTCVISDLWMPGVHESAVKYSIPAWVFSSFSLCYAGSAAYISQLQDKGILKLPHSPLDPICQEQFISLPGLPLLRLCELDDVAIFG</sequence>
<evidence type="ECO:0000256" key="1">
    <source>
        <dbReference type="ARBA" id="ARBA00009995"/>
    </source>
</evidence>
<protein>
    <recommendedName>
        <fullName evidence="4">UDP-glycosyltransferase</fullName>
    </recommendedName>
</protein>
<reference evidence="2 3" key="1">
    <citation type="submission" date="2024-09" db="EMBL/GenBank/DDBJ databases">
        <title>Chromosome-scale assembly of Riccia sorocarpa.</title>
        <authorList>
            <person name="Paukszto L."/>
        </authorList>
    </citation>
    <scope>NUCLEOTIDE SEQUENCE [LARGE SCALE GENOMIC DNA]</scope>
    <source>
        <strain evidence="2">LP-2024</strain>
        <tissue evidence="2">Aerial parts of the thallus</tissue>
    </source>
</reference>